<keyword evidence="14" id="KW-0961">Cell wall biogenesis/degradation</keyword>
<keyword evidence="14" id="KW-0133">Cell shape</keyword>
<comment type="miscellaneous">
    <text evidence="14">Bacitracin is thought to be involved in the inhibition of peptidoglycan synthesis by sequestering undecaprenyl diphosphate, thereby reducing the pool of lipid carrier available.</text>
</comment>
<feature type="transmembrane region" description="Helical" evidence="14">
    <location>
        <begin position="140"/>
        <end position="157"/>
    </location>
</feature>
<dbReference type="Proteomes" id="UP000485484">
    <property type="component" value="Unassembled WGS sequence"/>
</dbReference>
<evidence type="ECO:0000256" key="11">
    <source>
        <dbReference type="ARBA" id="ARBA00032707"/>
    </source>
</evidence>
<name>A0A1V5MCZ9_UNCT6</name>
<dbReference type="AlphaFoldDB" id="A0A1V5MCZ9"/>
<dbReference type="GO" id="GO:0050380">
    <property type="term" value="F:undecaprenyl-diphosphatase activity"/>
    <property type="evidence" value="ECO:0007669"/>
    <property type="project" value="UniProtKB-UniRule"/>
</dbReference>
<dbReference type="GO" id="GO:0005886">
    <property type="term" value="C:plasma membrane"/>
    <property type="evidence" value="ECO:0007669"/>
    <property type="project" value="UniProtKB-SubCell"/>
</dbReference>
<protein>
    <recommendedName>
        <fullName evidence="4 14">Undecaprenyl-diphosphatase</fullName>
        <ecNumber evidence="3 14">3.6.1.27</ecNumber>
    </recommendedName>
    <alternativeName>
        <fullName evidence="12 14">Bacitracin resistance protein</fullName>
    </alternativeName>
    <alternativeName>
        <fullName evidence="11 14">Undecaprenyl pyrophosphate phosphatase</fullName>
    </alternativeName>
</protein>
<keyword evidence="10 14" id="KW-0046">Antibiotic resistance</keyword>
<organism evidence="15">
    <name type="scientific">candidate division TA06 bacterium ADurb.Bin417</name>
    <dbReference type="NCBI Taxonomy" id="1852828"/>
    <lineage>
        <taxon>Bacteria</taxon>
        <taxon>Bacteria division TA06</taxon>
    </lineage>
</organism>
<dbReference type="EMBL" id="MWAK01000201">
    <property type="protein sequence ID" value="OPZ91114.1"/>
    <property type="molecule type" value="Genomic_DNA"/>
</dbReference>
<evidence type="ECO:0000256" key="10">
    <source>
        <dbReference type="ARBA" id="ARBA00023251"/>
    </source>
</evidence>
<evidence type="ECO:0000256" key="5">
    <source>
        <dbReference type="ARBA" id="ARBA00022475"/>
    </source>
</evidence>
<evidence type="ECO:0000256" key="2">
    <source>
        <dbReference type="ARBA" id="ARBA00010621"/>
    </source>
</evidence>
<dbReference type="GO" id="GO:0071555">
    <property type="term" value="P:cell wall organization"/>
    <property type="evidence" value="ECO:0007669"/>
    <property type="project" value="UniProtKB-KW"/>
</dbReference>
<keyword evidence="5 14" id="KW-1003">Cell membrane</keyword>
<dbReference type="InterPro" id="IPR003824">
    <property type="entry name" value="UppP"/>
</dbReference>
<feature type="transmembrane region" description="Helical" evidence="14">
    <location>
        <begin position="208"/>
        <end position="228"/>
    </location>
</feature>
<evidence type="ECO:0000256" key="13">
    <source>
        <dbReference type="ARBA" id="ARBA00047594"/>
    </source>
</evidence>
<evidence type="ECO:0000256" key="3">
    <source>
        <dbReference type="ARBA" id="ARBA00012374"/>
    </source>
</evidence>
<evidence type="ECO:0000256" key="6">
    <source>
        <dbReference type="ARBA" id="ARBA00022692"/>
    </source>
</evidence>
<comment type="caution">
    <text evidence="15">The sequence shown here is derived from an EMBL/GenBank/DDBJ whole genome shotgun (WGS) entry which is preliminary data.</text>
</comment>
<evidence type="ECO:0000256" key="8">
    <source>
        <dbReference type="ARBA" id="ARBA00022989"/>
    </source>
</evidence>
<sequence length="257" mass="27727">MKAIWLALIQGITEFLPVSSSGHLALASQFLRSVPDDFGLSILLHGGTLLATLLFFRKEITWLTSGIASKRSENAPQRKYLLCLAVGTLPLLFFGLILRNQAEAAFNSIPQLRIAFLITALLLAAASLPRRRSAELGPRNALVIGIFQLMAVIPGVSRSGSTIAAALLLGLNGEEAFRFSFLLSLPAVAGALLLELKDLPGTAPGSYSAGQLFIAILVSLTTGLIALWLLRRAVVQPSRLFWYSLYLLILTSLLFLV</sequence>
<feature type="transmembrane region" description="Helical" evidence="14">
    <location>
        <begin position="110"/>
        <end position="128"/>
    </location>
</feature>
<dbReference type="PANTHER" id="PTHR30622:SF2">
    <property type="entry name" value="UNDECAPRENYL-DIPHOSPHATASE"/>
    <property type="match status" value="1"/>
</dbReference>
<evidence type="ECO:0000256" key="1">
    <source>
        <dbReference type="ARBA" id="ARBA00004651"/>
    </source>
</evidence>
<keyword evidence="9 14" id="KW-0472">Membrane</keyword>
<feature type="transmembrane region" description="Helical" evidence="14">
    <location>
        <begin position="177"/>
        <end position="196"/>
    </location>
</feature>
<comment type="function">
    <text evidence="14">Catalyzes the dephosphorylation of undecaprenyl diphosphate (UPP). Confers resistance to bacitracin.</text>
</comment>
<keyword evidence="7 14" id="KW-0378">Hydrolase</keyword>
<feature type="transmembrane region" description="Helical" evidence="14">
    <location>
        <begin position="80"/>
        <end position="98"/>
    </location>
</feature>
<evidence type="ECO:0000256" key="12">
    <source>
        <dbReference type="ARBA" id="ARBA00032932"/>
    </source>
</evidence>
<dbReference type="PANTHER" id="PTHR30622">
    <property type="entry name" value="UNDECAPRENYL-DIPHOSPHATASE"/>
    <property type="match status" value="1"/>
</dbReference>
<dbReference type="EC" id="3.6.1.27" evidence="3 14"/>
<comment type="subcellular location">
    <subcellularLocation>
        <location evidence="1 14">Cell membrane</location>
        <topology evidence="1 14">Multi-pass membrane protein</topology>
    </subcellularLocation>
</comment>
<evidence type="ECO:0000256" key="14">
    <source>
        <dbReference type="HAMAP-Rule" id="MF_01006"/>
    </source>
</evidence>
<accession>A0A1V5MCZ9</accession>
<keyword evidence="8 14" id="KW-1133">Transmembrane helix</keyword>
<dbReference type="Pfam" id="PF02673">
    <property type="entry name" value="BacA"/>
    <property type="match status" value="1"/>
</dbReference>
<dbReference type="GO" id="GO:0046677">
    <property type="term" value="P:response to antibiotic"/>
    <property type="evidence" value="ECO:0007669"/>
    <property type="project" value="UniProtKB-UniRule"/>
</dbReference>
<proteinExistence type="inferred from homology"/>
<dbReference type="GO" id="GO:0009252">
    <property type="term" value="P:peptidoglycan biosynthetic process"/>
    <property type="evidence" value="ECO:0007669"/>
    <property type="project" value="UniProtKB-KW"/>
</dbReference>
<reference evidence="15" key="1">
    <citation type="submission" date="2017-02" db="EMBL/GenBank/DDBJ databases">
        <title>Delving into the versatile metabolic prowess of the omnipresent phylum Bacteroidetes.</title>
        <authorList>
            <person name="Nobu M.K."/>
            <person name="Mei R."/>
            <person name="Narihiro T."/>
            <person name="Kuroda K."/>
            <person name="Liu W.-T."/>
        </authorList>
    </citation>
    <scope>NUCLEOTIDE SEQUENCE</scope>
    <source>
        <strain evidence="15">ADurb.Bin417</strain>
    </source>
</reference>
<comment type="catalytic activity">
    <reaction evidence="13 14">
        <text>di-trans,octa-cis-undecaprenyl diphosphate + H2O = di-trans,octa-cis-undecaprenyl phosphate + phosphate + H(+)</text>
        <dbReference type="Rhea" id="RHEA:28094"/>
        <dbReference type="ChEBI" id="CHEBI:15377"/>
        <dbReference type="ChEBI" id="CHEBI:15378"/>
        <dbReference type="ChEBI" id="CHEBI:43474"/>
        <dbReference type="ChEBI" id="CHEBI:58405"/>
        <dbReference type="ChEBI" id="CHEBI:60392"/>
        <dbReference type="EC" id="3.6.1.27"/>
    </reaction>
</comment>
<evidence type="ECO:0000256" key="4">
    <source>
        <dbReference type="ARBA" id="ARBA00021581"/>
    </source>
</evidence>
<keyword evidence="14" id="KW-0573">Peptidoglycan synthesis</keyword>
<comment type="similarity">
    <text evidence="2 14">Belongs to the UppP family.</text>
</comment>
<keyword evidence="6 14" id="KW-0812">Transmembrane</keyword>
<evidence type="ECO:0000256" key="7">
    <source>
        <dbReference type="ARBA" id="ARBA00022801"/>
    </source>
</evidence>
<evidence type="ECO:0000313" key="15">
    <source>
        <dbReference type="EMBL" id="OPZ91114.1"/>
    </source>
</evidence>
<evidence type="ECO:0000256" key="9">
    <source>
        <dbReference type="ARBA" id="ARBA00023136"/>
    </source>
</evidence>
<gene>
    <name evidence="14 15" type="primary">uppP</name>
    <name evidence="15" type="ORF">BWY73_01171</name>
</gene>
<dbReference type="GO" id="GO:0008360">
    <property type="term" value="P:regulation of cell shape"/>
    <property type="evidence" value="ECO:0007669"/>
    <property type="project" value="UniProtKB-KW"/>
</dbReference>
<dbReference type="HAMAP" id="MF_01006">
    <property type="entry name" value="Undec_diphosphatase"/>
    <property type="match status" value="1"/>
</dbReference>
<feature type="transmembrane region" description="Helical" evidence="14">
    <location>
        <begin position="240"/>
        <end position="256"/>
    </location>
</feature>
<feature type="transmembrane region" description="Helical" evidence="14">
    <location>
        <begin position="38"/>
        <end position="56"/>
    </location>
</feature>